<name>A0A0D6M1P2_9BILA</name>
<dbReference type="AlphaFoldDB" id="A0A0D6M1P2"/>
<proteinExistence type="predicted"/>
<organism evidence="2 3">
    <name type="scientific">Ancylostoma ceylanicum</name>
    <dbReference type="NCBI Taxonomy" id="53326"/>
    <lineage>
        <taxon>Eukaryota</taxon>
        <taxon>Metazoa</taxon>
        <taxon>Ecdysozoa</taxon>
        <taxon>Nematoda</taxon>
        <taxon>Chromadorea</taxon>
        <taxon>Rhabditida</taxon>
        <taxon>Rhabditina</taxon>
        <taxon>Rhabditomorpha</taxon>
        <taxon>Strongyloidea</taxon>
        <taxon>Ancylostomatidae</taxon>
        <taxon>Ancylostomatinae</taxon>
        <taxon>Ancylostoma</taxon>
    </lineage>
</organism>
<dbReference type="PANTHER" id="PTHR11161:SF0">
    <property type="entry name" value="O-ACYLTRANSFERASE LIKE PROTEIN"/>
    <property type="match status" value="1"/>
</dbReference>
<evidence type="ECO:0000256" key="1">
    <source>
        <dbReference type="SAM" id="Phobius"/>
    </source>
</evidence>
<protein>
    <recommendedName>
        <fullName evidence="4">Acyltransferase 3 domain-containing protein</fullName>
    </recommendedName>
</protein>
<gene>
    <name evidence="2" type="ORF">ANCCEY_02903</name>
</gene>
<keyword evidence="1" id="KW-0472">Membrane</keyword>
<keyword evidence="3" id="KW-1185">Reference proteome</keyword>
<feature type="transmembrane region" description="Helical" evidence="1">
    <location>
        <begin position="101"/>
        <end position="126"/>
    </location>
</feature>
<dbReference type="InterPro" id="IPR052728">
    <property type="entry name" value="O2_lipid_transport_reg"/>
</dbReference>
<keyword evidence="1" id="KW-1133">Transmembrane helix</keyword>
<evidence type="ECO:0000313" key="2">
    <source>
        <dbReference type="EMBL" id="EPB77989.1"/>
    </source>
</evidence>
<accession>A0A0D6M1P2</accession>
<evidence type="ECO:0008006" key="4">
    <source>
        <dbReference type="Google" id="ProtNLM"/>
    </source>
</evidence>
<sequence length="197" mass="22542">MDESENCRKNWWTNLLYVSNFLGTREQCISLSWYLSNDMQIYVLSPIFLVPFIFSPLGGFLVLVALSIISIALTYYTMFAFKMPGTAIRVGNLNEAGMTDFMYYVYEASYIRVTPYLVGVAVGYILLKTRNTMYAQHVIPITVLSFFFAFIWSILFEVPTARIESLLLTPRGPSQQQKTTSISCKEQDFLASKCVKF</sequence>
<dbReference type="PANTHER" id="PTHR11161">
    <property type="entry name" value="O-ACYLTRANSFERASE"/>
    <property type="match status" value="1"/>
</dbReference>
<evidence type="ECO:0000313" key="3">
    <source>
        <dbReference type="Proteomes" id="UP000054495"/>
    </source>
</evidence>
<reference evidence="2 3" key="1">
    <citation type="submission" date="2013-05" db="EMBL/GenBank/DDBJ databases">
        <title>Draft genome of the parasitic nematode Anyclostoma ceylanicum.</title>
        <authorList>
            <person name="Mitreva M."/>
        </authorList>
    </citation>
    <scope>NUCLEOTIDE SEQUENCE [LARGE SCALE GENOMIC DNA]</scope>
</reference>
<feature type="transmembrane region" description="Helical" evidence="1">
    <location>
        <begin position="138"/>
        <end position="156"/>
    </location>
</feature>
<keyword evidence="1" id="KW-0812">Transmembrane</keyword>
<dbReference type="EMBL" id="KE124823">
    <property type="protein sequence ID" value="EPB77989.1"/>
    <property type="molecule type" value="Genomic_DNA"/>
</dbReference>
<dbReference type="Proteomes" id="UP000054495">
    <property type="component" value="Unassembled WGS sequence"/>
</dbReference>